<dbReference type="Gene3D" id="1.20.90.10">
    <property type="entry name" value="Phospholipase A2 domain"/>
    <property type="match status" value="1"/>
</dbReference>
<proteinExistence type="inferred from homology"/>
<dbReference type="SUPFAM" id="SSF48619">
    <property type="entry name" value="Phospholipase A2, PLA2"/>
    <property type="match status" value="1"/>
</dbReference>
<dbReference type="PRINTS" id="PR00389">
    <property type="entry name" value="PHPHLIPASEA2"/>
</dbReference>
<protein>
    <recommendedName>
        <fullName evidence="5">Phospholipase A2-like central domain-containing protein</fullName>
    </recommendedName>
</protein>
<name>A0ABN8LIV3_9CNID</name>
<keyword evidence="2" id="KW-0964">Secreted</keyword>
<dbReference type="InterPro" id="IPR033113">
    <property type="entry name" value="PLA2_histidine"/>
</dbReference>
<feature type="domain" description="Phospholipase A2-like central" evidence="5">
    <location>
        <begin position="6"/>
        <end position="129"/>
    </location>
</feature>
<dbReference type="Pfam" id="PF00068">
    <property type="entry name" value="Phospholip_A2_1"/>
    <property type="match status" value="1"/>
</dbReference>
<evidence type="ECO:0000256" key="1">
    <source>
        <dbReference type="ARBA" id="ARBA00004613"/>
    </source>
</evidence>
<keyword evidence="7" id="KW-1185">Reference proteome</keyword>
<feature type="non-terminal residue" evidence="6">
    <location>
        <position position="1"/>
    </location>
</feature>
<dbReference type="PROSITE" id="PS00119">
    <property type="entry name" value="PA2_ASP"/>
    <property type="match status" value="1"/>
</dbReference>
<organism evidence="6 7">
    <name type="scientific">Porites evermanni</name>
    <dbReference type="NCBI Taxonomy" id="104178"/>
    <lineage>
        <taxon>Eukaryota</taxon>
        <taxon>Metazoa</taxon>
        <taxon>Cnidaria</taxon>
        <taxon>Anthozoa</taxon>
        <taxon>Hexacorallia</taxon>
        <taxon>Scleractinia</taxon>
        <taxon>Fungiina</taxon>
        <taxon>Poritidae</taxon>
        <taxon>Porites</taxon>
    </lineage>
</organism>
<dbReference type="EMBL" id="CALNXI010000053">
    <property type="protein sequence ID" value="CAH3017031.1"/>
    <property type="molecule type" value="Genomic_DNA"/>
</dbReference>
<evidence type="ECO:0000313" key="7">
    <source>
        <dbReference type="Proteomes" id="UP001159427"/>
    </source>
</evidence>
<evidence type="ECO:0000256" key="2">
    <source>
        <dbReference type="ARBA" id="ARBA00022525"/>
    </source>
</evidence>
<dbReference type="PROSITE" id="PS00118">
    <property type="entry name" value="PA2_HIS"/>
    <property type="match status" value="1"/>
</dbReference>
<dbReference type="InterPro" id="IPR036444">
    <property type="entry name" value="PLipase_A2_dom_sf"/>
</dbReference>
<dbReference type="InterPro" id="IPR016090">
    <property type="entry name" value="PLA2-like_dom"/>
</dbReference>
<dbReference type="PANTHER" id="PTHR11716">
    <property type="entry name" value="PHOSPHOLIPASE A2 FAMILY MEMBER"/>
    <property type="match status" value="1"/>
</dbReference>
<dbReference type="InterPro" id="IPR001211">
    <property type="entry name" value="PLA2"/>
</dbReference>
<evidence type="ECO:0000256" key="4">
    <source>
        <dbReference type="RuleBase" id="RU003654"/>
    </source>
</evidence>
<dbReference type="InterPro" id="IPR033112">
    <property type="entry name" value="PLA2_Asp_AS"/>
</dbReference>
<keyword evidence="3" id="KW-1015">Disulfide bond</keyword>
<comment type="caution">
    <text evidence="6">The sequence shown here is derived from an EMBL/GenBank/DDBJ whole genome shotgun (WGS) entry which is preliminary data.</text>
</comment>
<accession>A0ABN8LIV3</accession>
<evidence type="ECO:0000313" key="6">
    <source>
        <dbReference type="EMBL" id="CAH3017031.1"/>
    </source>
</evidence>
<gene>
    <name evidence="6" type="ORF">PEVE_00034757</name>
</gene>
<evidence type="ECO:0000259" key="5">
    <source>
        <dbReference type="SMART" id="SM00085"/>
    </source>
</evidence>
<sequence>RTSKRGVLTFGLMVLCETKRNALEYNGYGCYCGQGGEGTPVDEIDWCCYEHDMCYHNLQQKEVCGKSYHIVQLYLTPYLRKGCSGCGNPWNSCFQKKLCECDAEAAKCFKKYDSKFNEKNKNYPKSTCK</sequence>
<comment type="similarity">
    <text evidence="4">Belongs to the phospholipase A2 family.</text>
</comment>
<dbReference type="PANTHER" id="PTHR11716:SF51">
    <property type="entry name" value="PHOSPHOLIPASE A2"/>
    <property type="match status" value="1"/>
</dbReference>
<dbReference type="SMART" id="SM00085">
    <property type="entry name" value="PA2c"/>
    <property type="match status" value="1"/>
</dbReference>
<comment type="subcellular location">
    <subcellularLocation>
        <location evidence="1">Secreted</location>
    </subcellularLocation>
</comment>
<reference evidence="6 7" key="1">
    <citation type="submission" date="2022-05" db="EMBL/GenBank/DDBJ databases">
        <authorList>
            <consortium name="Genoscope - CEA"/>
            <person name="William W."/>
        </authorList>
    </citation>
    <scope>NUCLEOTIDE SEQUENCE [LARGE SCALE GENOMIC DNA]</scope>
</reference>
<dbReference type="Proteomes" id="UP001159427">
    <property type="component" value="Unassembled WGS sequence"/>
</dbReference>
<evidence type="ECO:0000256" key="3">
    <source>
        <dbReference type="ARBA" id="ARBA00023157"/>
    </source>
</evidence>